<comment type="caution">
    <text evidence="1">The sequence shown here is derived from an EMBL/GenBank/DDBJ whole genome shotgun (WGS) entry which is preliminary data.</text>
</comment>
<dbReference type="EMBL" id="CM047740">
    <property type="protein sequence ID" value="KAJ0041469.1"/>
    <property type="molecule type" value="Genomic_DNA"/>
</dbReference>
<protein>
    <submittedName>
        <fullName evidence="1">Uncharacterized protein</fullName>
    </submittedName>
</protein>
<reference evidence="2" key="1">
    <citation type="journal article" date="2023" name="G3 (Bethesda)">
        <title>Genome assembly and association tests identify interacting loci associated with vigor, precocity, and sex in interspecific pistachio rootstocks.</title>
        <authorList>
            <person name="Palmer W."/>
            <person name="Jacygrad E."/>
            <person name="Sagayaradj S."/>
            <person name="Cavanaugh K."/>
            <person name="Han R."/>
            <person name="Bertier L."/>
            <person name="Beede B."/>
            <person name="Kafkas S."/>
            <person name="Golino D."/>
            <person name="Preece J."/>
            <person name="Michelmore R."/>
        </authorList>
    </citation>
    <scope>NUCLEOTIDE SEQUENCE [LARGE SCALE GENOMIC DNA]</scope>
</reference>
<sequence>MRNGKMGLVVWLILSLVLKFCSASPTSSSLINRVGSSLLFPVHGNVYPTGYYNVTLYIGQPAKPYFLDIDTGSDLTWLQCDAPCVHCTEAPHPYYKPNNDLVVCKDPICASLHAPGDHKCPDPGQCDYEVQYADSGSSLGVLVRDAFAFNYITGDDLIRLSSCGYDQLPGPSNHPLDGILGLGKGRSSILAQLHSQNLVRNVIGHCLSGRGGGFLFFGDDIYDSSRVVWTSMSPDYTKHYSPGVAELIFGGKTSLIKNLLTIFDSGSSYTYFNHLAYHALTSVMKKELSRKPLKEAPEDQTLPLCWKGQKPFKNVRDVKKYFKSLSLSFTHGKTRTLFELTPEAYLIISSNGNVCLGILNGSEIGVQDVNLIGDISMQDKMVIYDNEKQMIGWTPANCDRLPRSKYVNI</sequence>
<proteinExistence type="predicted"/>
<dbReference type="Proteomes" id="UP001163603">
    <property type="component" value="Chromosome 5"/>
</dbReference>
<name>A0ACC0YV73_9ROSI</name>
<keyword evidence="2" id="KW-1185">Reference proteome</keyword>
<organism evidence="1 2">
    <name type="scientific">Pistacia integerrima</name>
    <dbReference type="NCBI Taxonomy" id="434235"/>
    <lineage>
        <taxon>Eukaryota</taxon>
        <taxon>Viridiplantae</taxon>
        <taxon>Streptophyta</taxon>
        <taxon>Embryophyta</taxon>
        <taxon>Tracheophyta</taxon>
        <taxon>Spermatophyta</taxon>
        <taxon>Magnoliopsida</taxon>
        <taxon>eudicotyledons</taxon>
        <taxon>Gunneridae</taxon>
        <taxon>Pentapetalae</taxon>
        <taxon>rosids</taxon>
        <taxon>malvids</taxon>
        <taxon>Sapindales</taxon>
        <taxon>Anacardiaceae</taxon>
        <taxon>Pistacia</taxon>
    </lineage>
</organism>
<evidence type="ECO:0000313" key="2">
    <source>
        <dbReference type="Proteomes" id="UP001163603"/>
    </source>
</evidence>
<evidence type="ECO:0000313" key="1">
    <source>
        <dbReference type="EMBL" id="KAJ0041469.1"/>
    </source>
</evidence>
<gene>
    <name evidence="1" type="ORF">Pint_27449</name>
</gene>
<accession>A0ACC0YV73</accession>